<keyword evidence="4" id="KW-1185">Reference proteome</keyword>
<name>A0A518D4F8_9BACT</name>
<dbReference type="Proteomes" id="UP000319342">
    <property type="component" value="Chromosome"/>
</dbReference>
<dbReference type="AlphaFoldDB" id="A0A518D4F8"/>
<evidence type="ECO:0000259" key="1">
    <source>
        <dbReference type="Pfam" id="PF01408"/>
    </source>
</evidence>
<dbReference type="SUPFAM" id="SSF55347">
    <property type="entry name" value="Glyceraldehyde-3-phosphate dehydrogenase-like, C-terminal domain"/>
    <property type="match status" value="1"/>
</dbReference>
<evidence type="ECO:0000259" key="2">
    <source>
        <dbReference type="Pfam" id="PF22725"/>
    </source>
</evidence>
<dbReference type="Gene3D" id="3.30.360.10">
    <property type="entry name" value="Dihydrodipicolinate Reductase, domain 2"/>
    <property type="match status" value="1"/>
</dbReference>
<dbReference type="GO" id="GO:0000166">
    <property type="term" value="F:nucleotide binding"/>
    <property type="evidence" value="ECO:0007669"/>
    <property type="project" value="InterPro"/>
</dbReference>
<accession>A0A518D4F8</accession>
<keyword evidence="3" id="KW-0560">Oxidoreductase</keyword>
<dbReference type="GO" id="GO:0103074">
    <property type="term" value="F:glucose-6-phosphate 3-dehydrogenase activity"/>
    <property type="evidence" value="ECO:0007669"/>
    <property type="project" value="UniProtKB-EC"/>
</dbReference>
<reference evidence="3 4" key="1">
    <citation type="submission" date="2019-02" db="EMBL/GenBank/DDBJ databases">
        <title>Deep-cultivation of Planctomycetes and their phenomic and genomic characterization uncovers novel biology.</title>
        <authorList>
            <person name="Wiegand S."/>
            <person name="Jogler M."/>
            <person name="Boedeker C."/>
            <person name="Pinto D."/>
            <person name="Vollmers J."/>
            <person name="Rivas-Marin E."/>
            <person name="Kohn T."/>
            <person name="Peeters S.H."/>
            <person name="Heuer A."/>
            <person name="Rast P."/>
            <person name="Oberbeckmann S."/>
            <person name="Bunk B."/>
            <person name="Jeske O."/>
            <person name="Meyerdierks A."/>
            <person name="Storesund J.E."/>
            <person name="Kallscheuer N."/>
            <person name="Luecker S."/>
            <person name="Lage O.M."/>
            <person name="Pohl T."/>
            <person name="Merkel B.J."/>
            <person name="Hornburger P."/>
            <person name="Mueller R.-W."/>
            <person name="Bruemmer F."/>
            <person name="Labrenz M."/>
            <person name="Spormann A.M."/>
            <person name="Op den Camp H."/>
            <person name="Overmann J."/>
            <person name="Amann R."/>
            <person name="Jetten M.S.M."/>
            <person name="Mascher T."/>
            <person name="Medema M.H."/>
            <person name="Devos D.P."/>
            <person name="Kaster A.-K."/>
            <person name="Ovreas L."/>
            <person name="Rohde M."/>
            <person name="Galperin M.Y."/>
            <person name="Jogler C."/>
        </authorList>
    </citation>
    <scope>NUCLEOTIDE SEQUENCE [LARGE SCALE GENOMIC DNA]</scope>
    <source>
        <strain evidence="3 4">Pla163</strain>
    </source>
</reference>
<dbReference type="Pfam" id="PF22725">
    <property type="entry name" value="GFO_IDH_MocA_C3"/>
    <property type="match status" value="1"/>
</dbReference>
<gene>
    <name evidence="3" type="primary">ntdC</name>
    <name evidence="3" type="ORF">Pla163_35090</name>
</gene>
<organism evidence="3 4">
    <name type="scientific">Rohdeia mirabilis</name>
    <dbReference type="NCBI Taxonomy" id="2528008"/>
    <lineage>
        <taxon>Bacteria</taxon>
        <taxon>Pseudomonadati</taxon>
        <taxon>Planctomycetota</taxon>
        <taxon>Planctomycetia</taxon>
        <taxon>Planctomycetia incertae sedis</taxon>
        <taxon>Rohdeia</taxon>
    </lineage>
</organism>
<dbReference type="OrthoDB" id="9815825at2"/>
<protein>
    <submittedName>
        <fullName evidence="3">Glucose-6-phosphate 3-dehydrogenase</fullName>
        <ecNumber evidence="3">1.1.1.361</ecNumber>
    </submittedName>
</protein>
<evidence type="ECO:0000313" key="4">
    <source>
        <dbReference type="Proteomes" id="UP000319342"/>
    </source>
</evidence>
<dbReference type="Gene3D" id="3.40.50.720">
    <property type="entry name" value="NAD(P)-binding Rossmann-like Domain"/>
    <property type="match status" value="1"/>
</dbReference>
<sequence length="384" mass="41258">MTTTSDTPATVRPLRLGMVGGGPGAFIGAVHRIAARLDGAFELVAGAFSSDHGRCLERAAEWNVEPERAYASWQDLLRAESERPADERVQVVVVVTPNHLHHEIAIAALEAGFDVACDKPLTTSSALADEIARAVERTGRRFLVTHNYTGYPLVREARALIARGDLGELRRVDVEYVQGWLAEDLAAQGQKQAAWRADPALAGPGGALGDIGTHAFNLAEFVCGARVERLFGRRHSFVAGRAVDDDAEALLELTGGVRGTLRCSQVCVGRENGLVLSVFGTRGGLTWRQEHPNDLELHRPEGGLTVKRTANADLSPLAAASARTPPGHPQGFLEAFANLYRDLATAIRAEAPLPDHLPSVTDGVRGVRFVEAVIESDARGWVEL</sequence>
<dbReference type="InterPro" id="IPR051317">
    <property type="entry name" value="Gfo/Idh/MocA_oxidoreduct"/>
</dbReference>
<dbReference type="PANTHER" id="PTHR43708:SF3">
    <property type="entry name" value="OXIDOREDUCTASE"/>
    <property type="match status" value="1"/>
</dbReference>
<dbReference type="Pfam" id="PF01408">
    <property type="entry name" value="GFO_IDH_MocA"/>
    <property type="match status" value="1"/>
</dbReference>
<dbReference type="InterPro" id="IPR000683">
    <property type="entry name" value="Gfo/Idh/MocA-like_OxRdtase_N"/>
</dbReference>
<dbReference type="RefSeq" id="WP_145191434.1">
    <property type="nucleotide sequence ID" value="NZ_CP036290.1"/>
</dbReference>
<dbReference type="InterPro" id="IPR036291">
    <property type="entry name" value="NAD(P)-bd_dom_sf"/>
</dbReference>
<dbReference type="EC" id="1.1.1.361" evidence="3"/>
<evidence type="ECO:0000313" key="3">
    <source>
        <dbReference type="EMBL" id="QDU86358.1"/>
    </source>
</evidence>
<feature type="domain" description="Gfo/Idh/MocA-like oxidoreductase N-terminal" evidence="1">
    <location>
        <begin position="15"/>
        <end position="146"/>
    </location>
</feature>
<dbReference type="PANTHER" id="PTHR43708">
    <property type="entry name" value="CONSERVED EXPRESSED OXIDOREDUCTASE (EUROFUNG)"/>
    <property type="match status" value="1"/>
</dbReference>
<dbReference type="EMBL" id="CP036290">
    <property type="protein sequence ID" value="QDU86358.1"/>
    <property type="molecule type" value="Genomic_DNA"/>
</dbReference>
<proteinExistence type="predicted"/>
<dbReference type="SUPFAM" id="SSF51735">
    <property type="entry name" value="NAD(P)-binding Rossmann-fold domains"/>
    <property type="match status" value="1"/>
</dbReference>
<feature type="domain" description="GFO/IDH/MocA-like oxidoreductase" evidence="2">
    <location>
        <begin position="154"/>
        <end position="285"/>
    </location>
</feature>
<dbReference type="InterPro" id="IPR055170">
    <property type="entry name" value="GFO_IDH_MocA-like_dom"/>
</dbReference>